<organism evidence="2 3">
    <name type="scientific">Spirosoma liriopis</name>
    <dbReference type="NCBI Taxonomy" id="2937440"/>
    <lineage>
        <taxon>Bacteria</taxon>
        <taxon>Pseudomonadati</taxon>
        <taxon>Bacteroidota</taxon>
        <taxon>Cytophagia</taxon>
        <taxon>Cytophagales</taxon>
        <taxon>Cytophagaceae</taxon>
        <taxon>Spirosoma</taxon>
    </lineage>
</organism>
<sequence length="110" mass="13181">MSNLVAVLRFLFCVCTLSFCLWFWWDEWQRHRTKRELQRQQKAYRCGMLVASKYTLYTGKLPSSEFMYYVREIGYCDDPTQDAIRELIHQTDSIFAAGWTHQPELITLDN</sequence>
<gene>
    <name evidence="2" type="ORF">M0L20_22100</name>
</gene>
<proteinExistence type="predicted"/>
<keyword evidence="3" id="KW-1185">Reference proteome</keyword>
<evidence type="ECO:0000313" key="3">
    <source>
        <dbReference type="Proteomes" id="UP001202180"/>
    </source>
</evidence>
<evidence type="ECO:0000313" key="2">
    <source>
        <dbReference type="EMBL" id="MCK8494577.1"/>
    </source>
</evidence>
<name>A0ABT0HR29_9BACT</name>
<accession>A0ABT0HR29</accession>
<evidence type="ECO:0000256" key="1">
    <source>
        <dbReference type="SAM" id="Phobius"/>
    </source>
</evidence>
<feature type="transmembrane region" description="Helical" evidence="1">
    <location>
        <begin position="6"/>
        <end position="25"/>
    </location>
</feature>
<comment type="caution">
    <text evidence="2">The sequence shown here is derived from an EMBL/GenBank/DDBJ whole genome shotgun (WGS) entry which is preliminary data.</text>
</comment>
<protein>
    <submittedName>
        <fullName evidence="2">Uncharacterized protein</fullName>
    </submittedName>
</protein>
<reference evidence="2 3" key="1">
    <citation type="submission" date="2022-04" db="EMBL/GenBank/DDBJ databases">
        <title>Spirosoma sp. strain RP8 genome sequencing and assembly.</title>
        <authorList>
            <person name="Jung Y."/>
        </authorList>
    </citation>
    <scope>NUCLEOTIDE SEQUENCE [LARGE SCALE GENOMIC DNA]</scope>
    <source>
        <strain evidence="2 3">RP8</strain>
    </source>
</reference>
<dbReference type="EMBL" id="JALPRF010000003">
    <property type="protein sequence ID" value="MCK8494577.1"/>
    <property type="molecule type" value="Genomic_DNA"/>
</dbReference>
<keyword evidence="1" id="KW-1133">Transmembrane helix</keyword>
<dbReference type="RefSeq" id="WP_248479087.1">
    <property type="nucleotide sequence ID" value="NZ_JALPRF010000003.1"/>
</dbReference>
<keyword evidence="1" id="KW-0812">Transmembrane</keyword>
<dbReference type="Proteomes" id="UP001202180">
    <property type="component" value="Unassembled WGS sequence"/>
</dbReference>
<keyword evidence="1" id="KW-0472">Membrane</keyword>